<evidence type="ECO:0000313" key="2">
    <source>
        <dbReference type="Proteomes" id="UP000214600"/>
    </source>
</evidence>
<protein>
    <submittedName>
        <fullName evidence="1">Uncharacterized protein</fullName>
    </submittedName>
</protein>
<name>A0A228I8H1_9BURK</name>
<accession>A0A228I8H1</accession>
<dbReference type="Proteomes" id="UP000214600">
    <property type="component" value="Unassembled WGS sequence"/>
</dbReference>
<sequence length="63" mass="6949">MTHRKTPFAFSAIITTSSYRAITIGIHDDFIDPEGRRAPMAFRGATLGLRLQPHIGDQALRPG</sequence>
<dbReference type="RefSeq" id="WP_089452872.1">
    <property type="nucleotide sequence ID" value="NZ_NKFA01000012.1"/>
</dbReference>
<dbReference type="AlphaFoldDB" id="A0A228I8H1"/>
<comment type="caution">
    <text evidence="1">The sequence shown here is derived from an EMBL/GenBank/DDBJ whole genome shotgun (WGS) entry which is preliminary data.</text>
</comment>
<gene>
    <name evidence="1" type="ORF">CFB84_27900</name>
</gene>
<dbReference type="EMBL" id="NKFA01000012">
    <property type="protein sequence ID" value="OXI38731.1"/>
    <property type="molecule type" value="Genomic_DNA"/>
</dbReference>
<evidence type="ECO:0000313" key="1">
    <source>
        <dbReference type="EMBL" id="OXI38731.1"/>
    </source>
</evidence>
<reference evidence="1 2" key="2">
    <citation type="submission" date="2017-08" db="EMBL/GenBank/DDBJ databases">
        <title>WGS of novel Burkholderia cepaca complex species.</title>
        <authorList>
            <person name="Lipuma J."/>
            <person name="Spilker T."/>
        </authorList>
    </citation>
    <scope>NUCLEOTIDE SEQUENCE [LARGE SCALE GENOMIC DNA]</scope>
    <source>
        <strain evidence="1 2">AU17325</strain>
    </source>
</reference>
<reference evidence="2" key="1">
    <citation type="submission" date="2017-06" db="EMBL/GenBank/DDBJ databases">
        <authorList>
            <person name="LiPuma J."/>
            <person name="Spilker T."/>
        </authorList>
    </citation>
    <scope>NUCLEOTIDE SEQUENCE [LARGE SCALE GENOMIC DNA]</scope>
    <source>
        <strain evidence="2">AU17325</strain>
    </source>
</reference>
<organism evidence="1 2">
    <name type="scientific">Burkholderia aenigmatica</name>
    <dbReference type="NCBI Taxonomy" id="2015348"/>
    <lineage>
        <taxon>Bacteria</taxon>
        <taxon>Pseudomonadati</taxon>
        <taxon>Pseudomonadota</taxon>
        <taxon>Betaproteobacteria</taxon>
        <taxon>Burkholderiales</taxon>
        <taxon>Burkholderiaceae</taxon>
        <taxon>Burkholderia</taxon>
        <taxon>Burkholderia cepacia complex</taxon>
    </lineage>
</organism>
<proteinExistence type="predicted"/>